<evidence type="ECO:0000313" key="2">
    <source>
        <dbReference type="EMBL" id="CAK4032763.1"/>
    </source>
</evidence>
<reference evidence="2" key="1">
    <citation type="submission" date="2023-11" db="EMBL/GenBank/DDBJ databases">
        <authorList>
            <person name="Alioto T."/>
            <person name="Alioto T."/>
            <person name="Gomez Garrido J."/>
        </authorList>
    </citation>
    <scope>NUCLEOTIDE SEQUENCE</scope>
</reference>
<dbReference type="InterPro" id="IPR029052">
    <property type="entry name" value="Metallo-depent_PP-like"/>
</dbReference>
<organism evidence="2 3">
    <name type="scientific">Lecanosticta acicola</name>
    <dbReference type="NCBI Taxonomy" id="111012"/>
    <lineage>
        <taxon>Eukaryota</taxon>
        <taxon>Fungi</taxon>
        <taxon>Dikarya</taxon>
        <taxon>Ascomycota</taxon>
        <taxon>Pezizomycotina</taxon>
        <taxon>Dothideomycetes</taxon>
        <taxon>Dothideomycetidae</taxon>
        <taxon>Mycosphaerellales</taxon>
        <taxon>Mycosphaerellaceae</taxon>
        <taxon>Lecanosticta</taxon>
    </lineage>
</organism>
<keyword evidence="3" id="KW-1185">Reference proteome</keyword>
<proteinExistence type="predicted"/>
<sequence>MGRRKVAIQFMSDLHQEQHEYGFTAVRTAPTLILGGDIGRFRDYERYRGLLSRLCAQFELVLLIAGNHEFYGTTRAKGLEAATKLTQDPSMGGRLRFLNRDRVDLHTNITILGCTLHSRIAPGYTRLTNDFKRISEWSVEAHNEEHERDLQWLQASLRKLRVEEPKRQVIVVTHYAPMFERVCHPQNELNDVSQCFSSTALEYLRQSEVLGSVSHWIFGHTHWNVNIKSGNLHVVSNQMHNDNRNLSWWQRKRLYVPFKPQVRLDIELCVRSQDQDRATETLQAEERMYQRLPDIEEPDFYHPYKQGAVQFHVNFLEEELEIEELEIHIVTDHAFGLDVADSSDSVCGLTGSTAHPEVLGLVHNVEDSIVSSVRWPTLRAFLQGWPTQASVAAGVNDTNVEVVSLMQAERLIDTKDVDEVWLKQHFGNSKQYHQAAILLSGKRGRAISSCWDR</sequence>
<comment type="caution">
    <text evidence="2">The sequence shown here is derived from an EMBL/GenBank/DDBJ whole genome shotgun (WGS) entry which is preliminary data.</text>
</comment>
<feature type="domain" description="Calcineurin-like phosphoesterase" evidence="1">
    <location>
        <begin position="11"/>
        <end position="223"/>
    </location>
</feature>
<dbReference type="GO" id="GO:0016787">
    <property type="term" value="F:hydrolase activity"/>
    <property type="evidence" value="ECO:0007669"/>
    <property type="project" value="InterPro"/>
</dbReference>
<name>A0AAI8Z5F4_9PEZI</name>
<evidence type="ECO:0000259" key="1">
    <source>
        <dbReference type="Pfam" id="PF00149"/>
    </source>
</evidence>
<dbReference type="PANTHER" id="PTHR37844">
    <property type="entry name" value="SER/THR PROTEIN PHOSPHATASE SUPERFAMILY (AFU_ORTHOLOGUE AFUA_1G14840)"/>
    <property type="match status" value="1"/>
</dbReference>
<dbReference type="SUPFAM" id="SSF56300">
    <property type="entry name" value="Metallo-dependent phosphatases"/>
    <property type="match status" value="1"/>
</dbReference>
<dbReference type="Gene3D" id="3.60.21.10">
    <property type="match status" value="1"/>
</dbReference>
<dbReference type="Pfam" id="PF00149">
    <property type="entry name" value="Metallophos"/>
    <property type="match status" value="1"/>
</dbReference>
<dbReference type="AlphaFoldDB" id="A0AAI8Z5F4"/>
<evidence type="ECO:0000313" key="3">
    <source>
        <dbReference type="Proteomes" id="UP001296104"/>
    </source>
</evidence>
<dbReference type="Proteomes" id="UP001296104">
    <property type="component" value="Unassembled WGS sequence"/>
</dbReference>
<dbReference type="PANTHER" id="PTHR37844:SF2">
    <property type="entry name" value="SER_THR PROTEIN PHOSPHATASE SUPERFAMILY (AFU_ORTHOLOGUE AFUA_1G14840)"/>
    <property type="match status" value="1"/>
</dbReference>
<protein>
    <recommendedName>
        <fullName evidence="1">Calcineurin-like phosphoesterase domain-containing protein</fullName>
    </recommendedName>
</protein>
<accession>A0AAI8Z5F4</accession>
<dbReference type="EMBL" id="CAVMBE010000069">
    <property type="protein sequence ID" value="CAK4032763.1"/>
    <property type="molecule type" value="Genomic_DNA"/>
</dbReference>
<dbReference type="InterPro" id="IPR004843">
    <property type="entry name" value="Calcineurin-like_PHP"/>
</dbReference>
<gene>
    <name evidence="2" type="ORF">LECACI_7A007921</name>
</gene>